<dbReference type="EMBL" id="BATJ01000028">
    <property type="protein sequence ID" value="GAD69376.1"/>
    <property type="molecule type" value="Genomic_DNA"/>
</dbReference>
<comment type="caution">
    <text evidence="1">The sequence shown here is derived from an EMBL/GenBank/DDBJ whole genome shotgun (WGS) entry which is preliminary data.</text>
</comment>
<sequence>MQNIEVDDSSFRDSSGFVFRYQGTLYRQVNQCFADAFDAYLDSGLHQALTERNYLVRHREQPLDGYRSDLAHKILKPERIRYISYPYEWCFSQLKDAALLTLDIQLLALDYGFSLKDASAFNVQFHQGRPIFIDTLSFEPYEQGTWVAYRQFCQHFLAPLALKAHCDHRLGKLAELYIDGVPLDLTSRLLPKRTWLSFNILSHIHLHAKMQTRYGDKAHQTQAALKGADAMKVDKLRAMLKGLRTYIASLHWHTPSSEWGEY</sequence>
<evidence type="ECO:0000313" key="2">
    <source>
        <dbReference type="Proteomes" id="UP000016570"/>
    </source>
</evidence>
<dbReference type="RefSeq" id="WP_021707343.1">
    <property type="nucleotide sequence ID" value="NZ_BATJ01000028.1"/>
</dbReference>
<organism evidence="1 2">
    <name type="scientific">Vibrio proteolyticus NBRC 13287</name>
    <dbReference type="NCBI Taxonomy" id="1219065"/>
    <lineage>
        <taxon>Bacteria</taxon>
        <taxon>Pseudomonadati</taxon>
        <taxon>Pseudomonadota</taxon>
        <taxon>Gammaproteobacteria</taxon>
        <taxon>Vibrionales</taxon>
        <taxon>Vibrionaceae</taxon>
        <taxon>Vibrio</taxon>
    </lineage>
</organism>
<evidence type="ECO:0000313" key="1">
    <source>
        <dbReference type="EMBL" id="GAD69376.1"/>
    </source>
</evidence>
<gene>
    <name evidence="1" type="ORF">VPR01S_28_00310</name>
</gene>
<name>U2ZNQ0_VIBPR</name>
<keyword evidence="2" id="KW-1185">Reference proteome</keyword>
<dbReference type="AlphaFoldDB" id="U2ZNQ0"/>
<reference evidence="1 2" key="1">
    <citation type="submission" date="2013-09" db="EMBL/GenBank/DDBJ databases">
        <title>Whole genome shotgun sequence of Vibrio proteolyticus NBRC 13287.</title>
        <authorList>
            <person name="Isaki S."/>
            <person name="Hosoyama A."/>
            <person name="Numata M."/>
            <person name="Hashimoto M."/>
            <person name="Hosoyama Y."/>
            <person name="Tsuchikane K."/>
            <person name="Noguchi M."/>
            <person name="Hirakata S."/>
            <person name="Ichikawa N."/>
            <person name="Ohji S."/>
            <person name="Yamazoe A."/>
            <person name="Fujita N."/>
        </authorList>
    </citation>
    <scope>NUCLEOTIDE SEQUENCE [LARGE SCALE GENOMIC DNA]</scope>
    <source>
        <strain evidence="1 2">NBRC 13287</strain>
    </source>
</reference>
<proteinExistence type="predicted"/>
<dbReference type="Proteomes" id="UP000016570">
    <property type="component" value="Unassembled WGS sequence"/>
</dbReference>
<protein>
    <submittedName>
        <fullName evidence="1">Uncharacterized protein</fullName>
    </submittedName>
</protein>
<dbReference type="STRING" id="1219065.VPR01S_28_00310"/>
<accession>U2ZNQ0</accession>
<dbReference type="eggNOG" id="COG2263">
    <property type="taxonomic scope" value="Bacteria"/>
</dbReference>